<keyword evidence="6" id="KW-1133">Transmembrane helix</keyword>
<evidence type="ECO:0000256" key="8">
    <source>
        <dbReference type="ARBA" id="ARBA00023140"/>
    </source>
</evidence>
<dbReference type="InterPro" id="IPR018108">
    <property type="entry name" value="MCP_transmembrane"/>
</dbReference>
<evidence type="ECO:0000313" key="12">
    <source>
        <dbReference type="EMBL" id="CAD8449037.1"/>
    </source>
</evidence>
<evidence type="ECO:0000256" key="6">
    <source>
        <dbReference type="ARBA" id="ARBA00022989"/>
    </source>
</evidence>
<evidence type="ECO:0000256" key="5">
    <source>
        <dbReference type="ARBA" id="ARBA00022737"/>
    </source>
</evidence>
<evidence type="ECO:0000256" key="2">
    <source>
        <dbReference type="ARBA" id="ARBA00006375"/>
    </source>
</evidence>
<dbReference type="GO" id="GO:0015217">
    <property type="term" value="F:ADP transmembrane transporter activity"/>
    <property type="evidence" value="ECO:0007669"/>
    <property type="project" value="TreeGrafter"/>
</dbReference>
<dbReference type="GO" id="GO:0015230">
    <property type="term" value="F:FAD transmembrane transporter activity"/>
    <property type="evidence" value="ECO:0007669"/>
    <property type="project" value="TreeGrafter"/>
</dbReference>
<feature type="repeat" description="Solcar" evidence="9">
    <location>
        <begin position="309"/>
        <end position="397"/>
    </location>
</feature>
<keyword evidence="5" id="KW-0677">Repeat</keyword>
<evidence type="ECO:0000256" key="7">
    <source>
        <dbReference type="ARBA" id="ARBA00023136"/>
    </source>
</evidence>
<dbReference type="PANTHER" id="PTHR45939">
    <property type="entry name" value="PEROXISOMAL MEMBRANE PROTEIN PMP34-RELATED"/>
    <property type="match status" value="1"/>
</dbReference>
<dbReference type="GO" id="GO:0080122">
    <property type="term" value="F:AMP transmembrane transporter activity"/>
    <property type="evidence" value="ECO:0007669"/>
    <property type="project" value="TreeGrafter"/>
</dbReference>
<dbReference type="GO" id="GO:0005347">
    <property type="term" value="F:ATP transmembrane transporter activity"/>
    <property type="evidence" value="ECO:0007669"/>
    <property type="project" value="TreeGrafter"/>
</dbReference>
<evidence type="ECO:0000256" key="1">
    <source>
        <dbReference type="ARBA" id="ARBA00004585"/>
    </source>
</evidence>
<evidence type="ECO:0000256" key="9">
    <source>
        <dbReference type="PROSITE-ProRule" id="PRU00282"/>
    </source>
</evidence>
<sequence>MSSASPHSRSPAPDAASLAGADQSPTVDAVAGAAGALLALLSTYPLMTLNTRQHTERRAGGADAKRATTGRDGDPHGTRTNASQPRVSMFDELRAVAREDGGLSGLYRGIEPAVIGTVTSQTVYNYFYAVLRNASARRRQSSAKGEAPSALESLAIASVAGAINVLLTIPIWTVCVRMQAERANEEDANAPNLDAAAPPREKINSSRGVSSFFSSSRTKSADGSSSPGDDASPRADDRSVKKKKKKTFFETTAAVWHENGAAGFWRGVVPSLMMVANPALQYAFYERAGDSFLRRRRGENKNAMSSLKLTAWEVFLAASFAKMGATVLTYPVLLVKTRLQASEKKGTASYDGAFDALRRIAKEEGVTAFYRGMGTKMTQTVFAAALMFVTKEEIAKAVGKVAARRARRGA</sequence>
<dbReference type="GO" id="GO:0005778">
    <property type="term" value="C:peroxisomal membrane"/>
    <property type="evidence" value="ECO:0007669"/>
    <property type="project" value="UniProtKB-SubCell"/>
</dbReference>
<keyword evidence="8" id="KW-0576">Peroxisome</keyword>
<dbReference type="GO" id="GO:0051724">
    <property type="term" value="F:NAD transmembrane transporter activity"/>
    <property type="evidence" value="ECO:0007669"/>
    <property type="project" value="TreeGrafter"/>
</dbReference>
<organism evidence="12">
    <name type="scientific">Micromonas pusilla</name>
    <name type="common">Picoplanktonic green alga</name>
    <name type="synonym">Chromulina pusilla</name>
    <dbReference type="NCBI Taxonomy" id="38833"/>
    <lineage>
        <taxon>Eukaryota</taxon>
        <taxon>Viridiplantae</taxon>
        <taxon>Chlorophyta</taxon>
        <taxon>Mamiellophyceae</taxon>
        <taxon>Mamiellales</taxon>
        <taxon>Mamiellaceae</taxon>
        <taxon>Micromonas</taxon>
    </lineage>
</organism>
<feature type="repeat" description="Solcar" evidence="9">
    <location>
        <begin position="148"/>
        <end position="291"/>
    </location>
</feature>
<evidence type="ECO:0000256" key="11">
    <source>
        <dbReference type="SAM" id="MobiDB-lite"/>
    </source>
</evidence>
<keyword evidence="4 9" id="KW-0812">Transmembrane</keyword>
<proteinExistence type="inferred from homology"/>
<evidence type="ECO:0000256" key="4">
    <source>
        <dbReference type="ARBA" id="ARBA00022692"/>
    </source>
</evidence>
<feature type="compositionally biased region" description="Low complexity" evidence="11">
    <location>
        <begin position="1"/>
        <end position="17"/>
    </location>
</feature>
<keyword evidence="7 9" id="KW-0472">Membrane</keyword>
<feature type="compositionally biased region" description="Low complexity" evidence="11">
    <location>
        <begin position="205"/>
        <end position="230"/>
    </location>
</feature>
<dbReference type="AlphaFoldDB" id="A0A7S0GVU3"/>
<feature type="region of interest" description="Disordered" evidence="11">
    <location>
        <begin position="184"/>
        <end position="243"/>
    </location>
</feature>
<evidence type="ECO:0000256" key="3">
    <source>
        <dbReference type="ARBA" id="ARBA00022448"/>
    </source>
</evidence>
<dbReference type="PANTHER" id="PTHR45939:SF5">
    <property type="entry name" value="PEROXISOMAL MEMBRANE PROTEIN PMP34"/>
    <property type="match status" value="1"/>
</dbReference>
<accession>A0A7S0GVU3</accession>
<dbReference type="SUPFAM" id="SSF103506">
    <property type="entry name" value="Mitochondrial carrier"/>
    <property type="match status" value="1"/>
</dbReference>
<evidence type="ECO:0000256" key="10">
    <source>
        <dbReference type="RuleBase" id="RU000488"/>
    </source>
</evidence>
<dbReference type="PROSITE" id="PS50920">
    <property type="entry name" value="SOLCAR"/>
    <property type="match status" value="3"/>
</dbReference>
<comment type="similarity">
    <text evidence="2 10">Belongs to the mitochondrial carrier (TC 2.A.29) family.</text>
</comment>
<gene>
    <name evidence="12" type="ORF">MSP1401_LOCUS10926</name>
</gene>
<keyword evidence="3 10" id="KW-0813">Transport</keyword>
<reference evidence="12" key="1">
    <citation type="submission" date="2021-01" db="EMBL/GenBank/DDBJ databases">
        <authorList>
            <person name="Corre E."/>
            <person name="Pelletier E."/>
            <person name="Niang G."/>
            <person name="Scheremetjew M."/>
            <person name="Finn R."/>
            <person name="Kale V."/>
            <person name="Holt S."/>
            <person name="Cochrane G."/>
            <person name="Meng A."/>
            <person name="Brown T."/>
            <person name="Cohen L."/>
        </authorList>
    </citation>
    <scope>NUCLEOTIDE SEQUENCE</scope>
    <source>
        <strain evidence="12">CCAC1681</strain>
    </source>
</reference>
<feature type="compositionally biased region" description="Basic and acidic residues" evidence="11">
    <location>
        <begin position="53"/>
        <end position="77"/>
    </location>
</feature>
<dbReference type="InterPro" id="IPR052217">
    <property type="entry name" value="Mito/Peroxisomal_Carrier"/>
</dbReference>
<dbReference type="EMBL" id="HBEN01013105">
    <property type="protein sequence ID" value="CAD8449037.1"/>
    <property type="molecule type" value="Transcribed_RNA"/>
</dbReference>
<dbReference type="InterPro" id="IPR023395">
    <property type="entry name" value="MCP_dom_sf"/>
</dbReference>
<comment type="subcellular location">
    <subcellularLocation>
        <location evidence="1">Peroxisome membrane</location>
        <topology evidence="1">Multi-pass membrane protein</topology>
    </subcellularLocation>
</comment>
<name>A0A7S0GVU3_MICPS</name>
<feature type="repeat" description="Solcar" evidence="9">
    <location>
        <begin position="23"/>
        <end position="134"/>
    </location>
</feature>
<feature type="compositionally biased region" description="Low complexity" evidence="11">
    <location>
        <begin position="189"/>
        <end position="198"/>
    </location>
</feature>
<feature type="region of interest" description="Disordered" evidence="11">
    <location>
        <begin position="51"/>
        <end position="86"/>
    </location>
</feature>
<dbReference type="GO" id="GO:0015228">
    <property type="term" value="F:coenzyme A transmembrane transporter activity"/>
    <property type="evidence" value="ECO:0007669"/>
    <property type="project" value="TreeGrafter"/>
</dbReference>
<dbReference type="Gene3D" id="1.50.40.10">
    <property type="entry name" value="Mitochondrial carrier domain"/>
    <property type="match status" value="1"/>
</dbReference>
<dbReference type="Pfam" id="PF00153">
    <property type="entry name" value="Mito_carr"/>
    <property type="match status" value="4"/>
</dbReference>
<feature type="region of interest" description="Disordered" evidence="11">
    <location>
        <begin position="1"/>
        <end position="20"/>
    </location>
</feature>
<protein>
    <recommendedName>
        <fullName evidence="13">Mitochondrial carrier family</fullName>
    </recommendedName>
</protein>
<dbReference type="GO" id="GO:0044610">
    <property type="term" value="F:FMN transmembrane transporter activity"/>
    <property type="evidence" value="ECO:0007669"/>
    <property type="project" value="TreeGrafter"/>
</dbReference>
<evidence type="ECO:0008006" key="13">
    <source>
        <dbReference type="Google" id="ProtNLM"/>
    </source>
</evidence>